<feature type="transmembrane region" description="Helical" evidence="1">
    <location>
        <begin position="59"/>
        <end position="84"/>
    </location>
</feature>
<proteinExistence type="predicted"/>
<keyword evidence="1" id="KW-0812">Transmembrane</keyword>
<reference evidence="3 4" key="1">
    <citation type="submission" date="2016-10" db="EMBL/GenBank/DDBJ databases">
        <authorList>
            <person name="Varghese N."/>
            <person name="Submissions S."/>
        </authorList>
    </citation>
    <scope>NUCLEOTIDE SEQUENCE [LARGE SCALE GENOMIC DNA]</scope>
    <source>
        <strain evidence="3 4">LMG 22274</strain>
    </source>
</reference>
<dbReference type="RefSeq" id="WP_065057714.1">
    <property type="nucleotide sequence ID" value="NZ_CADFGN010000005.1"/>
</dbReference>
<keyword evidence="1" id="KW-1133">Transmembrane helix</keyword>
<dbReference type="EMBL" id="FNZM01000001">
    <property type="protein sequence ID" value="SEI93955.1"/>
    <property type="molecule type" value="Genomic_DNA"/>
</dbReference>
<reference evidence="2 5" key="2">
    <citation type="submission" date="2018-05" db="EMBL/GenBank/DDBJ databases">
        <title>Genomic Encyclopedia of Type Strains, Phase IV (KMG-V): Genome sequencing to study the core and pangenomes of soil and plant-associated prokaryotes.</title>
        <authorList>
            <person name="Whitman W."/>
        </authorList>
    </citation>
    <scope>NUCLEOTIDE SEQUENCE [LARGE SCALE GENOMIC DNA]</scope>
    <source>
        <strain evidence="2 5">SIr-6563</strain>
    </source>
</reference>
<feature type="transmembrane region" description="Helical" evidence="1">
    <location>
        <begin position="25"/>
        <end position="47"/>
    </location>
</feature>
<dbReference type="PANTHER" id="PTHR38598:SF1">
    <property type="entry name" value="INNER MEMBRANE PROTEIN YJCH"/>
    <property type="match status" value="1"/>
</dbReference>
<sequence>MASSSIDTIKAHPEYRQLVAARRRFSFSLTALMIALYYGFILIVALAPHQLAHPLYAGATTSVGILVGVGIILGAIALTGFYVLRANRRFDPAMRALIARLQHEVTA</sequence>
<dbReference type="InterPro" id="IPR052959">
    <property type="entry name" value="Inner_membrane_assoc"/>
</dbReference>
<evidence type="ECO:0000256" key="1">
    <source>
        <dbReference type="SAM" id="Phobius"/>
    </source>
</evidence>
<dbReference type="GO" id="GO:0005886">
    <property type="term" value="C:plasma membrane"/>
    <property type="evidence" value="ECO:0007669"/>
    <property type="project" value="TreeGrafter"/>
</dbReference>
<dbReference type="EMBL" id="QJJV01000002">
    <property type="protein sequence ID" value="PXX20048.1"/>
    <property type="molecule type" value="Genomic_DNA"/>
</dbReference>
<evidence type="ECO:0000313" key="2">
    <source>
        <dbReference type="EMBL" id="PXX20048.1"/>
    </source>
</evidence>
<accession>A0A1A5XN49</accession>
<evidence type="ECO:0000313" key="4">
    <source>
        <dbReference type="Proteomes" id="UP000183529"/>
    </source>
</evidence>
<dbReference type="GeneID" id="61304749"/>
<organism evidence="3 4">
    <name type="scientific">Paraburkholderia tropica</name>
    <dbReference type="NCBI Taxonomy" id="92647"/>
    <lineage>
        <taxon>Bacteria</taxon>
        <taxon>Pseudomonadati</taxon>
        <taxon>Pseudomonadota</taxon>
        <taxon>Betaproteobacteria</taxon>
        <taxon>Burkholderiales</taxon>
        <taxon>Burkholderiaceae</taxon>
        <taxon>Paraburkholderia</taxon>
    </lineage>
</organism>
<dbReference type="Proteomes" id="UP000183529">
    <property type="component" value="Unassembled WGS sequence"/>
</dbReference>
<name>A0A1A5XN49_9BURK</name>
<dbReference type="AlphaFoldDB" id="A0A1A5XN49"/>
<evidence type="ECO:0000313" key="5">
    <source>
        <dbReference type="Proteomes" id="UP000247515"/>
    </source>
</evidence>
<evidence type="ECO:0000313" key="3">
    <source>
        <dbReference type="EMBL" id="SEI93955.1"/>
    </source>
</evidence>
<dbReference type="OrthoDB" id="5297034at2"/>
<keyword evidence="5" id="KW-1185">Reference proteome</keyword>
<keyword evidence="1" id="KW-0472">Membrane</keyword>
<dbReference type="InterPro" id="IPR007436">
    <property type="entry name" value="DUF485"/>
</dbReference>
<gene>
    <name evidence="2" type="ORF">C7400_102473</name>
    <name evidence="3" type="ORF">SAMN05216550_101465</name>
</gene>
<dbReference type="Proteomes" id="UP000247515">
    <property type="component" value="Unassembled WGS sequence"/>
</dbReference>
<dbReference type="Pfam" id="PF04341">
    <property type="entry name" value="DUF485"/>
    <property type="match status" value="1"/>
</dbReference>
<dbReference type="PANTHER" id="PTHR38598">
    <property type="entry name" value="INNER MEMBRANE PROTEIN YJCH"/>
    <property type="match status" value="1"/>
</dbReference>
<comment type="caution">
    <text evidence="3">The sequence shown here is derived from an EMBL/GenBank/DDBJ whole genome shotgun (WGS) entry which is preliminary data.</text>
</comment>
<protein>
    <submittedName>
        <fullName evidence="2">Uncharacterized membrane protein (DUF485 family)</fullName>
    </submittedName>
    <submittedName>
        <fullName evidence="3">Uncharacterized membrane protein, DUF485 family</fullName>
    </submittedName>
</protein>